<feature type="region of interest" description="Disordered" evidence="2">
    <location>
        <begin position="245"/>
        <end position="282"/>
    </location>
</feature>
<accession>A0A454XWH8</accession>
<accession>A0A1Y5IG01</accession>
<gene>
    <name evidence="5" type="ORF">BE221DRAFT_191672</name>
    <name evidence="4" type="ORF">OT_ostta08g03790</name>
</gene>
<name>A0A090MF19_OSTTA</name>
<evidence type="ECO:0000313" key="5">
    <source>
        <dbReference type="EMBL" id="OUS47124.1"/>
    </source>
</evidence>
<accession>A0A090MF19</accession>
<dbReference type="OrthoDB" id="60033at2759"/>
<evidence type="ECO:0000256" key="2">
    <source>
        <dbReference type="SAM" id="MobiDB-lite"/>
    </source>
</evidence>
<dbReference type="Proteomes" id="UP000195557">
    <property type="component" value="Unassembled WGS sequence"/>
</dbReference>
<dbReference type="AlphaFoldDB" id="A0A090MF19"/>
<evidence type="ECO:0000313" key="4">
    <source>
        <dbReference type="EMBL" id="CEG01602.1"/>
    </source>
</evidence>
<dbReference type="GO" id="GO:0000160">
    <property type="term" value="P:phosphorelay signal transduction system"/>
    <property type="evidence" value="ECO:0007669"/>
    <property type="project" value="InterPro"/>
</dbReference>
<keyword evidence="6" id="KW-1185">Reference proteome</keyword>
<dbReference type="Proteomes" id="UP000009170">
    <property type="component" value="Unassembled WGS sequence"/>
</dbReference>
<dbReference type="PROSITE" id="PS50110">
    <property type="entry name" value="RESPONSE_REGULATORY"/>
    <property type="match status" value="1"/>
</dbReference>
<dbReference type="InParanoid" id="A0A090MF19"/>
<comment type="caution">
    <text evidence="1">Lacks conserved residue(s) required for the propagation of feature annotation.</text>
</comment>
<feature type="domain" description="Response regulatory" evidence="3">
    <location>
        <begin position="32"/>
        <end position="157"/>
    </location>
</feature>
<evidence type="ECO:0000256" key="1">
    <source>
        <dbReference type="PROSITE-ProRule" id="PRU00169"/>
    </source>
</evidence>
<dbReference type="EMBL" id="CAID01000008">
    <property type="protein sequence ID" value="CEG01602.1"/>
    <property type="molecule type" value="Genomic_DNA"/>
</dbReference>
<dbReference type="InterPro" id="IPR001789">
    <property type="entry name" value="Sig_transdc_resp-reg_receiver"/>
</dbReference>
<evidence type="ECO:0000313" key="6">
    <source>
        <dbReference type="Proteomes" id="UP000009170"/>
    </source>
</evidence>
<feature type="region of interest" description="Disordered" evidence="2">
    <location>
        <begin position="1"/>
        <end position="23"/>
    </location>
</feature>
<organism evidence="4 6">
    <name type="scientific">Ostreococcus tauri</name>
    <name type="common">Marine green alga</name>
    <dbReference type="NCBI Taxonomy" id="70448"/>
    <lineage>
        <taxon>Eukaryota</taxon>
        <taxon>Viridiplantae</taxon>
        <taxon>Chlorophyta</taxon>
        <taxon>Mamiellophyceae</taxon>
        <taxon>Mamiellales</taxon>
        <taxon>Bathycoccaceae</taxon>
        <taxon>Ostreococcus</taxon>
    </lineage>
</organism>
<reference evidence="4" key="2">
    <citation type="journal article" date="2014" name="BMC Genomics">
        <title>An improved genome of the model marine alga Ostreococcus tauri unfolds by assessing Illumina de novo assemblies.</title>
        <authorList>
            <person name="Blanc-Mathieu R."/>
            <person name="Verhelst B."/>
            <person name="Derelle E."/>
            <person name="Rombauts S."/>
            <person name="Bouget F.Y."/>
            <person name="Carre I."/>
            <person name="Chateau A."/>
            <person name="Eyre-Walker A."/>
            <person name="Grimsley N."/>
            <person name="Moreau H."/>
            <person name="Piegu B."/>
            <person name="Rivals E."/>
            <person name="Schackwitz W."/>
            <person name="Van de Peer Y."/>
            <person name="Piganeau G."/>
        </authorList>
    </citation>
    <scope>NUCLEOTIDE SEQUENCE</scope>
    <source>
        <strain evidence="4">RCC4221</strain>
    </source>
</reference>
<sequence>MPSSAGRGSVPGPASAMDFLRRTRPGFPSGLEVVIVGERSSDREGATTLLEKASYRVTVLDSLDECARSLTSEPAPRRDVVLVEAKMLRSCLSDKNSVCACKFPSISEKAAIVILQRDDSDAKEQEFIAHALANGAAGILRYPLMKKNVANLWQHAVRKMITSSGDEKMLAVLKRSSSSSNVHNFERPFCRGINVLDTQAYGESVLRSPTPPMSLEAMNARQAQLLAESELRKAKVVAAVAAKQQKAKSKTAANGKSAQDGVKRSAARKKAQARDNISVLSGSSPDDSAFMNAFSDLPRSLATSNALDDMPIGLHLNSDSFSLKLQKLNPEVDSEALKTAMYAPFGPDGSYPGVSAGFSTTFGGPESSMGDDYDALDYVLNSDDISLTEPIDDEMIYQALAQ</sequence>
<reference evidence="5" key="3">
    <citation type="submission" date="2017-04" db="EMBL/GenBank/DDBJ databases">
        <title>Population genomics of picophytoplankton unveils novel chromosome hypervariability.</title>
        <authorList>
            <consortium name="DOE Joint Genome Institute"/>
            <person name="Blanc-Mathieu R."/>
            <person name="Krasovec M."/>
            <person name="Hebrard M."/>
            <person name="Yau S."/>
            <person name="Desgranges E."/>
            <person name="Martin J."/>
            <person name="Schackwitz W."/>
            <person name="Kuo A."/>
            <person name="Salin G."/>
            <person name="Donnadieu C."/>
            <person name="Desdevises Y."/>
            <person name="Sanchez-Ferandin S."/>
            <person name="Moreau H."/>
            <person name="Rivals E."/>
            <person name="Grigoriev I.V."/>
            <person name="Grimsley N."/>
            <person name="Eyre-Walker A."/>
            <person name="Piganeau G."/>
        </authorList>
    </citation>
    <scope>NUCLEOTIDE SEQUENCE [LARGE SCALE GENOMIC DNA]</scope>
    <source>
        <strain evidence="5">RCC 1115</strain>
    </source>
</reference>
<dbReference type="STRING" id="70448.A0A090MF19"/>
<reference evidence="4 6" key="1">
    <citation type="journal article" date="2006" name="Proc. Natl. Acad. Sci. U.S.A.">
        <title>Genome analysis of the smallest free-living eukaryote Ostreococcus tauri unveils many unique features.</title>
        <authorList>
            <person name="Derelle E."/>
            <person name="Ferraz C."/>
            <person name="Rombauts S."/>
            <person name="Rouze P."/>
            <person name="Worden A.Z."/>
            <person name="Robbens S."/>
            <person name="Partensky F."/>
            <person name="Degroeve S."/>
            <person name="Echeynie S."/>
            <person name="Cooke R."/>
            <person name="Saeys Y."/>
            <person name="Wuyts J."/>
            <person name="Jabbari K."/>
            <person name="Bowler C."/>
            <person name="Panaud O."/>
            <person name="Piegu B."/>
            <person name="Ball S.G."/>
            <person name="Ral J.-P."/>
            <person name="Bouget F.-Y."/>
            <person name="Piganeau G."/>
            <person name="De Baets B."/>
            <person name="Picard A."/>
            <person name="Delseny M."/>
            <person name="Demaille J."/>
            <person name="Van de Peer Y."/>
            <person name="Moreau H."/>
        </authorList>
    </citation>
    <scope>NUCLEOTIDE SEQUENCE [LARGE SCALE GENOMIC DNA]</scope>
    <source>
        <strain evidence="4 6">OTTH0595</strain>
    </source>
</reference>
<dbReference type="EMBL" id="KZ155780">
    <property type="protein sequence ID" value="OUS47124.1"/>
    <property type="molecule type" value="Genomic_DNA"/>
</dbReference>
<proteinExistence type="predicted"/>
<evidence type="ECO:0000259" key="3">
    <source>
        <dbReference type="PROSITE" id="PS50110"/>
    </source>
</evidence>
<protein>
    <submittedName>
        <fullName evidence="5">GATA-4/5/6 transcription factor</fullName>
    </submittedName>
    <submittedName>
        <fullName evidence="4">Unnamed product</fullName>
    </submittedName>
</protein>